<feature type="domain" description="DUF4268" evidence="1">
    <location>
        <begin position="171"/>
        <end position="305"/>
    </location>
</feature>
<evidence type="ECO:0000313" key="2">
    <source>
        <dbReference type="EMBL" id="MBN1572940.1"/>
    </source>
</evidence>
<proteinExistence type="predicted"/>
<dbReference type="Pfam" id="PF14088">
    <property type="entry name" value="DUF4268"/>
    <property type="match status" value="1"/>
</dbReference>
<name>A0A9D8KFC0_9DELT</name>
<dbReference type="InterPro" id="IPR011856">
    <property type="entry name" value="tRNA_endonuc-like_dom_sf"/>
</dbReference>
<dbReference type="AlphaFoldDB" id="A0A9D8KFC0"/>
<gene>
    <name evidence="2" type="ORF">JW984_07075</name>
</gene>
<dbReference type="EMBL" id="JAFGIX010000032">
    <property type="protein sequence ID" value="MBN1572940.1"/>
    <property type="molecule type" value="Genomic_DNA"/>
</dbReference>
<dbReference type="Gene3D" id="3.40.1350.10">
    <property type="match status" value="1"/>
</dbReference>
<protein>
    <submittedName>
        <fullName evidence="2">DUF4268 domain-containing protein</fullName>
    </submittedName>
</protein>
<accession>A0A9D8KFC0</accession>
<reference evidence="2" key="2">
    <citation type="submission" date="2021-01" db="EMBL/GenBank/DDBJ databases">
        <authorList>
            <person name="Hahn C.R."/>
            <person name="Youssef N.H."/>
            <person name="Elshahed M."/>
        </authorList>
    </citation>
    <scope>NUCLEOTIDE SEQUENCE</scope>
    <source>
        <strain evidence="2">Zod_Metabat.24</strain>
    </source>
</reference>
<dbReference type="Proteomes" id="UP000809273">
    <property type="component" value="Unassembled WGS sequence"/>
</dbReference>
<comment type="caution">
    <text evidence="2">The sequence shown here is derived from an EMBL/GenBank/DDBJ whole genome shotgun (WGS) entry which is preliminary data.</text>
</comment>
<evidence type="ECO:0000313" key="3">
    <source>
        <dbReference type="Proteomes" id="UP000809273"/>
    </source>
</evidence>
<dbReference type="InterPro" id="IPR025364">
    <property type="entry name" value="DUF4268"/>
</dbReference>
<organism evidence="2 3">
    <name type="scientific">Candidatus Zymogenus saltonus</name>
    <dbReference type="NCBI Taxonomy" id="2844893"/>
    <lineage>
        <taxon>Bacteria</taxon>
        <taxon>Deltaproteobacteria</taxon>
        <taxon>Candidatus Zymogenia</taxon>
        <taxon>Candidatus Zymogeniales</taxon>
        <taxon>Candidatus Zymogenaceae</taxon>
        <taxon>Candidatus Zymogenus</taxon>
    </lineage>
</organism>
<reference evidence="2" key="1">
    <citation type="journal article" date="2021" name="Environ. Microbiol.">
        <title>Genomic characterization of three novel Desulfobacterota classes expand the metabolic and phylogenetic diversity of the phylum.</title>
        <authorList>
            <person name="Murphy C.L."/>
            <person name="Biggerstaff J."/>
            <person name="Eichhorn A."/>
            <person name="Ewing E."/>
            <person name="Shahan R."/>
            <person name="Soriano D."/>
            <person name="Stewart S."/>
            <person name="VanMol K."/>
            <person name="Walker R."/>
            <person name="Walters P."/>
            <person name="Elshahed M.S."/>
            <person name="Youssef N.H."/>
        </authorList>
    </citation>
    <scope>NUCLEOTIDE SEQUENCE</scope>
    <source>
        <strain evidence="2">Zod_Metabat.24</strain>
    </source>
</reference>
<evidence type="ECO:0000259" key="1">
    <source>
        <dbReference type="Pfam" id="PF14088"/>
    </source>
</evidence>
<sequence length="313" mass="36282">MTEIGEIKKLGSKKIKEIWPNERDLSNWIAKHIELLNDLLNTQIEIEGIEVPAQNFFIDLMGTDKISQVPVIIENQFGKSDHDHLGKLITYSSVKEAGIAILISNEIQYAHRKAINWQNQITPDDMTFYGVELELLQIDDSKPAPYFRIVAEPPPRKSKPPIDKSPKNIRYQAFFDKLRKKLLEKNPNFTRAKALYQSWWSLGIGRAGFILGVNFTIDDRFRVEIYIDTGNKEFNEKAFEALKENRVYIEKEIGNKLEWDRLTEKRACRIYLPTKGSIDDSEEELDKLINWGCPLLIKFKEVFGPLVKNVQLD</sequence>
<dbReference type="GO" id="GO:0003676">
    <property type="term" value="F:nucleic acid binding"/>
    <property type="evidence" value="ECO:0007669"/>
    <property type="project" value="InterPro"/>
</dbReference>